<evidence type="ECO:0000256" key="6">
    <source>
        <dbReference type="ARBA" id="ARBA00022967"/>
    </source>
</evidence>
<keyword evidence="9" id="KW-0139">CF(1)</keyword>
<keyword evidence="10" id="KW-0066">ATP synthesis</keyword>
<evidence type="ECO:0000313" key="13">
    <source>
        <dbReference type="Proteomes" id="UP000050509"/>
    </source>
</evidence>
<reference evidence="12 13" key="1">
    <citation type="submission" date="2015-09" db="EMBL/GenBank/DDBJ databases">
        <title>Draft genome sequence of Kouleothrix aurantiaca JCM 19913.</title>
        <authorList>
            <person name="Hemp J."/>
        </authorList>
    </citation>
    <scope>NUCLEOTIDE SEQUENCE [LARGE SCALE GENOMIC DNA]</scope>
    <source>
        <strain evidence="12 13">COM-B</strain>
    </source>
</reference>
<evidence type="ECO:0000256" key="7">
    <source>
        <dbReference type="ARBA" id="ARBA00023065"/>
    </source>
</evidence>
<proteinExistence type="inferred from homology"/>
<name>A0A0P9FA86_9CHLR</name>
<evidence type="ECO:0000256" key="1">
    <source>
        <dbReference type="ARBA" id="ARBA00004370"/>
    </source>
</evidence>
<dbReference type="Proteomes" id="UP000050509">
    <property type="component" value="Unassembled WGS sequence"/>
</dbReference>
<protein>
    <recommendedName>
        <fullName evidence="11">ATPase F1/V1/A1 complex alpha/beta subunit nucleotide-binding domain-containing protein</fullName>
    </recommendedName>
</protein>
<comment type="similarity">
    <text evidence="2">Belongs to the ATPase alpha/beta chains family.</text>
</comment>
<dbReference type="EMBL" id="LJCR01001960">
    <property type="protein sequence ID" value="KPV49452.1"/>
    <property type="molecule type" value="Genomic_DNA"/>
</dbReference>
<keyword evidence="6" id="KW-1278">Translocase</keyword>
<dbReference type="InterPro" id="IPR027417">
    <property type="entry name" value="P-loop_NTPase"/>
</dbReference>
<evidence type="ECO:0000256" key="3">
    <source>
        <dbReference type="ARBA" id="ARBA00022448"/>
    </source>
</evidence>
<feature type="domain" description="ATPase F1/V1/A1 complex alpha/beta subunit nucleotide-binding" evidence="11">
    <location>
        <begin position="54"/>
        <end position="164"/>
    </location>
</feature>
<dbReference type="SUPFAM" id="SSF52540">
    <property type="entry name" value="P-loop containing nucleoside triphosphate hydrolases"/>
    <property type="match status" value="1"/>
</dbReference>
<dbReference type="InterPro" id="IPR050053">
    <property type="entry name" value="ATPase_alpha/beta_chains"/>
</dbReference>
<evidence type="ECO:0000259" key="11">
    <source>
        <dbReference type="Pfam" id="PF00006"/>
    </source>
</evidence>
<keyword evidence="8" id="KW-0472">Membrane</keyword>
<feature type="non-terminal residue" evidence="12">
    <location>
        <position position="228"/>
    </location>
</feature>
<gene>
    <name evidence="12" type="ORF">SE17_32555</name>
</gene>
<dbReference type="GO" id="GO:0045259">
    <property type="term" value="C:proton-transporting ATP synthase complex"/>
    <property type="evidence" value="ECO:0007669"/>
    <property type="project" value="UniProtKB-KW"/>
</dbReference>
<dbReference type="AlphaFoldDB" id="A0A0P9FA86"/>
<evidence type="ECO:0000256" key="2">
    <source>
        <dbReference type="ARBA" id="ARBA00008936"/>
    </source>
</evidence>
<sequence>MTSGNFTLPPASSLLGRAIDAAGQPLPVDAPMSADAHTSPVRAAHANGELYISGIKVIDLFAPMVRGGITTMTGTTGVGLVVVTSQLIHDLAVRSGGCAVIASIKEAHMDVEALVADLRSEGVMQHVIVVSGQPGETDARPIADTALALAEDLRGSGRETLLVLHEPLLTPATVSQLASRERGGAALSVLLWQLLPPEQLAANPLPPAPIESDGRLVFSRVLGGQNIW</sequence>
<keyword evidence="4" id="KW-0547">Nucleotide-binding</keyword>
<dbReference type="PANTHER" id="PTHR15184:SF71">
    <property type="entry name" value="ATP SYNTHASE SUBUNIT BETA, MITOCHONDRIAL"/>
    <property type="match status" value="1"/>
</dbReference>
<evidence type="ECO:0000256" key="5">
    <source>
        <dbReference type="ARBA" id="ARBA00022840"/>
    </source>
</evidence>
<comment type="caution">
    <text evidence="12">The sequence shown here is derived from an EMBL/GenBank/DDBJ whole genome shotgun (WGS) entry which is preliminary data.</text>
</comment>
<keyword evidence="3" id="KW-0813">Transport</keyword>
<organism evidence="12 13">
    <name type="scientific">Kouleothrix aurantiaca</name>
    <dbReference type="NCBI Taxonomy" id="186479"/>
    <lineage>
        <taxon>Bacteria</taxon>
        <taxon>Bacillati</taxon>
        <taxon>Chloroflexota</taxon>
        <taxon>Chloroflexia</taxon>
        <taxon>Chloroflexales</taxon>
        <taxon>Roseiflexineae</taxon>
        <taxon>Roseiflexaceae</taxon>
        <taxon>Kouleothrix</taxon>
    </lineage>
</organism>
<dbReference type="PANTHER" id="PTHR15184">
    <property type="entry name" value="ATP SYNTHASE"/>
    <property type="match status" value="1"/>
</dbReference>
<evidence type="ECO:0000256" key="4">
    <source>
        <dbReference type="ARBA" id="ARBA00022741"/>
    </source>
</evidence>
<dbReference type="GO" id="GO:0046933">
    <property type="term" value="F:proton-transporting ATP synthase activity, rotational mechanism"/>
    <property type="evidence" value="ECO:0007669"/>
    <property type="project" value="TreeGrafter"/>
</dbReference>
<evidence type="ECO:0000256" key="9">
    <source>
        <dbReference type="ARBA" id="ARBA00023196"/>
    </source>
</evidence>
<evidence type="ECO:0000256" key="8">
    <source>
        <dbReference type="ARBA" id="ARBA00023136"/>
    </source>
</evidence>
<keyword evidence="5" id="KW-0067">ATP-binding</keyword>
<comment type="subcellular location">
    <subcellularLocation>
        <location evidence="1">Membrane</location>
    </subcellularLocation>
</comment>
<dbReference type="GO" id="GO:0005524">
    <property type="term" value="F:ATP binding"/>
    <property type="evidence" value="ECO:0007669"/>
    <property type="project" value="UniProtKB-KW"/>
</dbReference>
<evidence type="ECO:0000256" key="10">
    <source>
        <dbReference type="ARBA" id="ARBA00023310"/>
    </source>
</evidence>
<accession>A0A0P9FA86</accession>
<dbReference type="InterPro" id="IPR000194">
    <property type="entry name" value="ATPase_F1/V1/A1_a/bsu_nucl-bd"/>
</dbReference>
<evidence type="ECO:0000313" key="12">
    <source>
        <dbReference type="EMBL" id="KPV49452.1"/>
    </source>
</evidence>
<keyword evidence="7" id="KW-0406">Ion transport</keyword>
<keyword evidence="13" id="KW-1185">Reference proteome</keyword>
<dbReference type="Pfam" id="PF00006">
    <property type="entry name" value="ATP-synt_ab"/>
    <property type="match status" value="1"/>
</dbReference>
<dbReference type="Gene3D" id="3.40.50.300">
    <property type="entry name" value="P-loop containing nucleotide triphosphate hydrolases"/>
    <property type="match status" value="1"/>
</dbReference>